<evidence type="ECO:0000256" key="13">
    <source>
        <dbReference type="ARBA" id="ARBA00023027"/>
    </source>
</evidence>
<keyword evidence="13 18" id="KW-0520">NAD</keyword>
<comment type="subcellular location">
    <subcellularLocation>
        <location evidence="2 18">Mitochondrion inner membrane</location>
        <topology evidence="2 18">Multi-pass membrane protein</topology>
    </subcellularLocation>
</comment>
<evidence type="ECO:0000256" key="18">
    <source>
        <dbReference type="RuleBase" id="RU003403"/>
    </source>
</evidence>
<dbReference type="GO" id="GO:0006120">
    <property type="term" value="P:mitochondrial electron transport, NADH to ubiquinone"/>
    <property type="evidence" value="ECO:0007669"/>
    <property type="project" value="InterPro"/>
</dbReference>
<dbReference type="PANTHER" id="PTHR46552:SF1">
    <property type="entry name" value="NADH-UBIQUINONE OXIDOREDUCTASE CHAIN 2"/>
    <property type="match status" value="1"/>
</dbReference>
<feature type="domain" description="NADH:quinone oxidoreductase/Mrp antiporter transmembrane" evidence="19">
    <location>
        <begin position="24"/>
        <end position="271"/>
    </location>
</feature>
<protein>
    <recommendedName>
        <fullName evidence="5 18">NADH-ubiquinone oxidoreductase chain 2</fullName>
        <ecNumber evidence="4 18">7.1.1.2</ecNumber>
    </recommendedName>
</protein>
<dbReference type="InterPro" id="IPR001750">
    <property type="entry name" value="ND/Mrp_TM"/>
</dbReference>
<dbReference type="AlphaFoldDB" id="A0A7D5BK72"/>
<feature type="transmembrane region" description="Helical" evidence="18">
    <location>
        <begin position="194"/>
        <end position="213"/>
    </location>
</feature>
<keyword evidence="9 18" id="KW-0999">Mitochondrion inner membrane</keyword>
<evidence type="ECO:0000256" key="15">
    <source>
        <dbReference type="ARBA" id="ARBA00023128"/>
    </source>
</evidence>
<comment type="catalytic activity">
    <reaction evidence="17 18">
        <text>a ubiquinone + NADH + 5 H(+)(in) = a ubiquinol + NAD(+) + 4 H(+)(out)</text>
        <dbReference type="Rhea" id="RHEA:29091"/>
        <dbReference type="Rhea" id="RHEA-COMP:9565"/>
        <dbReference type="Rhea" id="RHEA-COMP:9566"/>
        <dbReference type="ChEBI" id="CHEBI:15378"/>
        <dbReference type="ChEBI" id="CHEBI:16389"/>
        <dbReference type="ChEBI" id="CHEBI:17976"/>
        <dbReference type="ChEBI" id="CHEBI:57540"/>
        <dbReference type="ChEBI" id="CHEBI:57945"/>
        <dbReference type="EC" id="7.1.1.2"/>
    </reaction>
</comment>
<keyword evidence="8 18" id="KW-0812">Transmembrane</keyword>
<geneLocation type="mitochondrion" evidence="20"/>
<name>A0A7D5BK72_9HEXA</name>
<feature type="transmembrane region" description="Helical" evidence="18">
    <location>
        <begin position="265"/>
        <end position="286"/>
    </location>
</feature>
<evidence type="ECO:0000256" key="6">
    <source>
        <dbReference type="ARBA" id="ARBA00022448"/>
    </source>
</evidence>
<dbReference type="EMBL" id="MT547779">
    <property type="protein sequence ID" value="QKX48626.1"/>
    <property type="molecule type" value="Genomic_DNA"/>
</dbReference>
<keyword evidence="16 18" id="KW-0472">Membrane</keyword>
<evidence type="ECO:0000256" key="7">
    <source>
        <dbReference type="ARBA" id="ARBA00022660"/>
    </source>
</evidence>
<feature type="transmembrane region" description="Helical" evidence="18">
    <location>
        <begin position="135"/>
        <end position="158"/>
    </location>
</feature>
<feature type="transmembrane region" description="Helical" evidence="18">
    <location>
        <begin position="234"/>
        <end position="253"/>
    </location>
</feature>
<keyword evidence="6" id="KW-0813">Transport</keyword>
<keyword evidence="15 18" id="KW-0496">Mitochondrion</keyword>
<dbReference type="GO" id="GO:0005743">
    <property type="term" value="C:mitochondrial inner membrane"/>
    <property type="evidence" value="ECO:0007669"/>
    <property type="project" value="UniProtKB-SubCell"/>
</dbReference>
<organism evidence="20">
    <name type="scientific">Allacma fusca</name>
    <dbReference type="NCBI Taxonomy" id="39272"/>
    <lineage>
        <taxon>Eukaryota</taxon>
        <taxon>Metazoa</taxon>
        <taxon>Ecdysozoa</taxon>
        <taxon>Arthropoda</taxon>
        <taxon>Hexapoda</taxon>
        <taxon>Collembola</taxon>
        <taxon>Symphypleona</taxon>
        <taxon>Sminthuridae</taxon>
        <taxon>Allacma</taxon>
    </lineage>
</organism>
<keyword evidence="11 18" id="KW-0249">Electron transport</keyword>
<evidence type="ECO:0000256" key="5">
    <source>
        <dbReference type="ARBA" id="ARBA00021008"/>
    </source>
</evidence>
<feature type="transmembrane region" description="Helical" evidence="18">
    <location>
        <begin position="170"/>
        <end position="188"/>
    </location>
</feature>
<reference evidence="20" key="1">
    <citation type="submission" date="2020-05" db="EMBL/GenBank/DDBJ databases">
        <title>The complete mitochondrial genome of the springtail Allacma fusca, the internal phylogenetic relationships and gene order of Symphypleona.</title>
        <authorList>
            <person name="Nardi F."/>
            <person name="Cucini C."/>
            <person name="Carapelli A."/>
        </authorList>
    </citation>
    <scope>NUCLEOTIDE SEQUENCE</scope>
</reference>
<keyword evidence="14 18" id="KW-0830">Ubiquinone</keyword>
<dbReference type="PANTHER" id="PTHR46552">
    <property type="entry name" value="NADH-UBIQUINONE OXIDOREDUCTASE CHAIN 2"/>
    <property type="match status" value="1"/>
</dbReference>
<dbReference type="InterPro" id="IPR050175">
    <property type="entry name" value="Complex_I_Subunit_2"/>
</dbReference>
<accession>A0A7D5BK72</accession>
<comment type="function">
    <text evidence="18">Core subunit of the mitochondrial membrane respiratory chain NADH dehydrogenase (Complex I) which catalyzes electron transfer from NADH through the respiratory chain, using ubiquinone as an electron acceptor. Essential for the catalytic activity and assembly of complex I.</text>
</comment>
<keyword evidence="7 18" id="KW-0679">Respiratory chain</keyword>
<feature type="transmembrane region" description="Helical" evidence="18">
    <location>
        <begin position="7"/>
        <end position="23"/>
    </location>
</feature>
<keyword evidence="12 18" id="KW-1133">Transmembrane helix</keyword>
<evidence type="ECO:0000256" key="16">
    <source>
        <dbReference type="ARBA" id="ARBA00023136"/>
    </source>
</evidence>
<feature type="transmembrane region" description="Helical" evidence="18">
    <location>
        <begin position="58"/>
        <end position="80"/>
    </location>
</feature>
<evidence type="ECO:0000256" key="3">
    <source>
        <dbReference type="ARBA" id="ARBA00007012"/>
    </source>
</evidence>
<evidence type="ECO:0000256" key="17">
    <source>
        <dbReference type="ARBA" id="ARBA00049551"/>
    </source>
</evidence>
<dbReference type="GO" id="GO:0008137">
    <property type="term" value="F:NADH dehydrogenase (ubiquinone) activity"/>
    <property type="evidence" value="ECO:0007669"/>
    <property type="project" value="UniProtKB-EC"/>
</dbReference>
<evidence type="ECO:0000256" key="4">
    <source>
        <dbReference type="ARBA" id="ARBA00012944"/>
    </source>
</evidence>
<comment type="similarity">
    <text evidence="3 18">Belongs to the complex I subunit 2 family.</text>
</comment>
<evidence type="ECO:0000256" key="9">
    <source>
        <dbReference type="ARBA" id="ARBA00022792"/>
    </source>
</evidence>
<dbReference type="PRINTS" id="PR01436">
    <property type="entry name" value="NADHDHGNASE2"/>
</dbReference>
<evidence type="ECO:0000259" key="19">
    <source>
        <dbReference type="Pfam" id="PF00361"/>
    </source>
</evidence>
<feature type="transmembrane region" description="Helical" evidence="18">
    <location>
        <begin position="307"/>
        <end position="331"/>
    </location>
</feature>
<evidence type="ECO:0000256" key="11">
    <source>
        <dbReference type="ARBA" id="ARBA00022982"/>
    </source>
</evidence>
<proteinExistence type="inferred from homology"/>
<dbReference type="Pfam" id="PF00361">
    <property type="entry name" value="Proton_antipo_M"/>
    <property type="match status" value="1"/>
</dbReference>
<evidence type="ECO:0000256" key="8">
    <source>
        <dbReference type="ARBA" id="ARBA00022692"/>
    </source>
</evidence>
<evidence type="ECO:0000256" key="14">
    <source>
        <dbReference type="ARBA" id="ARBA00023075"/>
    </source>
</evidence>
<evidence type="ECO:0000256" key="1">
    <source>
        <dbReference type="ARBA" id="ARBA00003257"/>
    </source>
</evidence>
<keyword evidence="10 18" id="KW-1278">Translocase</keyword>
<evidence type="ECO:0000256" key="2">
    <source>
        <dbReference type="ARBA" id="ARBA00004448"/>
    </source>
</evidence>
<comment type="function">
    <text evidence="1">Core subunit of the mitochondrial membrane respiratory chain NADH dehydrogenase (Complex I) that is believed to belong to the minimal assembly required for catalysis. Complex I functions in the transfer of electrons from NADH to the respiratory chain. The immediate electron acceptor for the enzyme is believed to be ubiquinone.</text>
</comment>
<dbReference type="EC" id="7.1.1.2" evidence="4 18"/>
<sequence>MFLKYSNSLFLFVLITTPLMVISSSSWSFIWMSLEINLMVFIPFLLSKMTPKYTNTAIKYFIIQSMGSILLMTSFIYSLLKSNNFELNLSNEILTMSLLIKSGIPPFHFWMPQIIENMNFTQVFMLITWQKVAPLFILALFISEMLTVIMIMSSLVGMLGGLNVNSTKKLLAYSSMAHSSWMLMSLMVNMKVWVSYFMIYSTMIIILTSSFHFMNIKKISSFMAINNMNSLKMILIINLMSMAGLPPFMGFLAKLSVMNQFMDKFNLIMISGMMILSSIVTLWFYMKMLYTSIFIKSAHPKISSIKNIYMYKLMMMLMVTANIMGPMIILFF</sequence>
<evidence type="ECO:0000256" key="10">
    <source>
        <dbReference type="ARBA" id="ARBA00022967"/>
    </source>
</evidence>
<evidence type="ECO:0000313" key="20">
    <source>
        <dbReference type="EMBL" id="QKX48626.1"/>
    </source>
</evidence>
<evidence type="ECO:0000256" key="12">
    <source>
        <dbReference type="ARBA" id="ARBA00022989"/>
    </source>
</evidence>
<gene>
    <name evidence="20" type="primary">ND2</name>
</gene>
<dbReference type="InterPro" id="IPR003917">
    <property type="entry name" value="NADH_UbQ_OxRdtase_chain2"/>
</dbReference>